<reference evidence="1" key="2">
    <citation type="submission" date="2025-09" db="UniProtKB">
        <authorList>
            <consortium name="EnsemblPlants"/>
        </authorList>
    </citation>
    <scope>IDENTIFICATION</scope>
</reference>
<sequence length="176" mass="20101">MIRRGWVGDPKCAFCQQDETISHLFFQLCCSKNMSGWCLLNLFGAGDRPLSFSQYFWWIPWVLPISRNIQITALAAVCWAIWKTRNRAFFEKKLINSPAELICFACVFMNYWAGLHSVAEQDIIRAGASTFEENAVGNPVRRDGCDLPRLEAPKQSLNVENETDDVMKGDEESRGR</sequence>
<proteinExistence type="predicted"/>
<organism evidence="1 2">
    <name type="scientific">Avena sativa</name>
    <name type="common">Oat</name>
    <dbReference type="NCBI Taxonomy" id="4498"/>
    <lineage>
        <taxon>Eukaryota</taxon>
        <taxon>Viridiplantae</taxon>
        <taxon>Streptophyta</taxon>
        <taxon>Embryophyta</taxon>
        <taxon>Tracheophyta</taxon>
        <taxon>Spermatophyta</taxon>
        <taxon>Magnoliopsida</taxon>
        <taxon>Liliopsida</taxon>
        <taxon>Poales</taxon>
        <taxon>Poaceae</taxon>
        <taxon>BOP clade</taxon>
        <taxon>Pooideae</taxon>
        <taxon>Poodae</taxon>
        <taxon>Poeae</taxon>
        <taxon>Poeae Chloroplast Group 1 (Aveneae type)</taxon>
        <taxon>Aveninae</taxon>
        <taxon>Avena</taxon>
    </lineage>
</organism>
<name>A0ACD5XET8_AVESA</name>
<evidence type="ECO:0000313" key="1">
    <source>
        <dbReference type="EnsemblPlants" id="AVESA.00010b.r2.4DG0763400.1.CDS.1"/>
    </source>
</evidence>
<evidence type="ECO:0000313" key="2">
    <source>
        <dbReference type="Proteomes" id="UP001732700"/>
    </source>
</evidence>
<reference evidence="1" key="1">
    <citation type="submission" date="2021-05" db="EMBL/GenBank/DDBJ databases">
        <authorList>
            <person name="Scholz U."/>
            <person name="Mascher M."/>
            <person name="Fiebig A."/>
        </authorList>
    </citation>
    <scope>NUCLEOTIDE SEQUENCE [LARGE SCALE GENOMIC DNA]</scope>
</reference>
<protein>
    <submittedName>
        <fullName evidence="1">Uncharacterized protein</fullName>
    </submittedName>
</protein>
<keyword evidence="2" id="KW-1185">Reference proteome</keyword>
<dbReference type="Proteomes" id="UP001732700">
    <property type="component" value="Chromosome 4D"/>
</dbReference>
<dbReference type="EnsemblPlants" id="AVESA.00010b.r2.4DG0763400.1">
    <property type="protein sequence ID" value="AVESA.00010b.r2.4DG0763400.1.CDS.1"/>
    <property type="gene ID" value="AVESA.00010b.r2.4DG0763400"/>
</dbReference>
<accession>A0ACD5XET8</accession>